<reference evidence="1 2" key="1">
    <citation type="journal article" date="2016" name="PLoS Pathog.">
        <title>Biosynthesis of antibiotic leucinostatins in bio-control fungus Purpureocillium lilacinum and their inhibition on phytophthora revealed by genome mining.</title>
        <authorList>
            <person name="Wang G."/>
            <person name="Liu Z."/>
            <person name="Lin R."/>
            <person name="Li E."/>
            <person name="Mao Z."/>
            <person name="Ling J."/>
            <person name="Yang Y."/>
            <person name="Yin W.B."/>
            <person name="Xie B."/>
        </authorList>
    </citation>
    <scope>NUCLEOTIDE SEQUENCE [LARGE SCALE GENOMIC DNA]</scope>
    <source>
        <strain evidence="1">170</strain>
    </source>
</reference>
<dbReference type="KEGG" id="pchm:VFPPC_18002"/>
<protein>
    <submittedName>
        <fullName evidence="1">Uncharacterized protein</fullName>
    </submittedName>
</protein>
<dbReference type="RefSeq" id="XP_022285226.1">
    <property type="nucleotide sequence ID" value="XM_022429666.1"/>
</dbReference>
<dbReference type="EMBL" id="LSBJ02000006">
    <property type="protein sequence ID" value="OWT42747.1"/>
    <property type="molecule type" value="Genomic_DNA"/>
</dbReference>
<name>A0A219APK0_METCM</name>
<accession>A0A219APK0</accession>
<organism evidence="1 2">
    <name type="scientific">Pochonia chlamydosporia 170</name>
    <dbReference type="NCBI Taxonomy" id="1380566"/>
    <lineage>
        <taxon>Eukaryota</taxon>
        <taxon>Fungi</taxon>
        <taxon>Dikarya</taxon>
        <taxon>Ascomycota</taxon>
        <taxon>Pezizomycotina</taxon>
        <taxon>Sordariomycetes</taxon>
        <taxon>Hypocreomycetidae</taxon>
        <taxon>Hypocreales</taxon>
        <taxon>Clavicipitaceae</taxon>
        <taxon>Pochonia</taxon>
    </lineage>
</organism>
<proteinExistence type="predicted"/>
<evidence type="ECO:0000313" key="1">
    <source>
        <dbReference type="EMBL" id="OWT42747.1"/>
    </source>
</evidence>
<gene>
    <name evidence="1" type="ORF">VFPPC_18002</name>
</gene>
<keyword evidence="2" id="KW-1185">Reference proteome</keyword>
<dbReference type="GeneID" id="33936883"/>
<dbReference type="Proteomes" id="UP000078397">
    <property type="component" value="Unassembled WGS sequence"/>
</dbReference>
<dbReference type="AlphaFoldDB" id="A0A219APK0"/>
<comment type="caution">
    <text evidence="1">The sequence shown here is derived from an EMBL/GenBank/DDBJ whole genome shotgun (WGS) entry which is preliminary data.</text>
</comment>
<sequence length="103" mass="11697">MFRVYECREILTTRPELASLGWGWKGILSVVALTGWRLYEPIMTKAILAGRRFRIFPRVRRTCGNGGRRCIYKLKSVDSLGGLASFNLCQRSLFIPLGSSWVA</sequence>
<evidence type="ECO:0000313" key="2">
    <source>
        <dbReference type="Proteomes" id="UP000078397"/>
    </source>
</evidence>